<reference evidence="1 2" key="2">
    <citation type="journal article" date="2022" name="Mol. Ecol. Resour.">
        <title>The genomes of chicory, endive, great burdock and yacon provide insights into Asteraceae paleo-polyploidization history and plant inulin production.</title>
        <authorList>
            <person name="Fan W."/>
            <person name="Wang S."/>
            <person name="Wang H."/>
            <person name="Wang A."/>
            <person name="Jiang F."/>
            <person name="Liu H."/>
            <person name="Zhao H."/>
            <person name="Xu D."/>
            <person name="Zhang Y."/>
        </authorList>
    </citation>
    <scope>NUCLEOTIDE SEQUENCE [LARGE SCALE GENOMIC DNA]</scope>
    <source>
        <strain evidence="2">cv. Niubang</strain>
    </source>
</reference>
<name>A0ACB9DQH5_ARCLA</name>
<accession>A0ACB9DQH5</accession>
<reference evidence="2" key="1">
    <citation type="journal article" date="2022" name="Mol. Ecol. Resour.">
        <title>The genomes of chicory, endive, great burdock and yacon provide insights into Asteraceae palaeo-polyploidization history and plant inulin production.</title>
        <authorList>
            <person name="Fan W."/>
            <person name="Wang S."/>
            <person name="Wang H."/>
            <person name="Wang A."/>
            <person name="Jiang F."/>
            <person name="Liu H."/>
            <person name="Zhao H."/>
            <person name="Xu D."/>
            <person name="Zhang Y."/>
        </authorList>
    </citation>
    <scope>NUCLEOTIDE SEQUENCE [LARGE SCALE GENOMIC DNA]</scope>
    <source>
        <strain evidence="2">cv. Niubang</strain>
    </source>
</reference>
<comment type="caution">
    <text evidence="1">The sequence shown here is derived from an EMBL/GenBank/DDBJ whole genome shotgun (WGS) entry which is preliminary data.</text>
</comment>
<organism evidence="1 2">
    <name type="scientific">Arctium lappa</name>
    <name type="common">Greater burdock</name>
    <name type="synonym">Lappa major</name>
    <dbReference type="NCBI Taxonomy" id="4217"/>
    <lineage>
        <taxon>Eukaryota</taxon>
        <taxon>Viridiplantae</taxon>
        <taxon>Streptophyta</taxon>
        <taxon>Embryophyta</taxon>
        <taxon>Tracheophyta</taxon>
        <taxon>Spermatophyta</taxon>
        <taxon>Magnoliopsida</taxon>
        <taxon>eudicotyledons</taxon>
        <taxon>Gunneridae</taxon>
        <taxon>Pentapetalae</taxon>
        <taxon>asterids</taxon>
        <taxon>campanulids</taxon>
        <taxon>Asterales</taxon>
        <taxon>Asteraceae</taxon>
        <taxon>Carduoideae</taxon>
        <taxon>Cardueae</taxon>
        <taxon>Arctiinae</taxon>
        <taxon>Arctium</taxon>
    </lineage>
</organism>
<dbReference type="Proteomes" id="UP001055879">
    <property type="component" value="Linkage Group LG03"/>
</dbReference>
<evidence type="ECO:0000313" key="2">
    <source>
        <dbReference type="Proteomes" id="UP001055879"/>
    </source>
</evidence>
<proteinExistence type="predicted"/>
<sequence length="78" mass="8606">MRWSIRPRLGSTEVGIRPRLGFNRGWDSTEVGFDRGWDSTEVGFDRGSNRKKQSLIRKKSEVILAVGLVGAEGATLGS</sequence>
<protein>
    <submittedName>
        <fullName evidence="1">Uncharacterized protein</fullName>
    </submittedName>
</protein>
<evidence type="ECO:0000313" key="1">
    <source>
        <dbReference type="EMBL" id="KAI3748934.1"/>
    </source>
</evidence>
<dbReference type="EMBL" id="CM042049">
    <property type="protein sequence ID" value="KAI3748934.1"/>
    <property type="molecule type" value="Genomic_DNA"/>
</dbReference>
<keyword evidence="2" id="KW-1185">Reference proteome</keyword>
<gene>
    <name evidence="1" type="ORF">L6452_12379</name>
</gene>